<feature type="region of interest" description="Disordered" evidence="1">
    <location>
        <begin position="605"/>
        <end position="640"/>
    </location>
</feature>
<dbReference type="GO" id="GO:0046513">
    <property type="term" value="P:ceramide biosynthetic process"/>
    <property type="evidence" value="ECO:0007669"/>
    <property type="project" value="TreeGrafter"/>
</dbReference>
<dbReference type="EMBL" id="JAEHOE010000005">
    <property type="protein sequence ID" value="KAG2499999.1"/>
    <property type="molecule type" value="Genomic_DNA"/>
</dbReference>
<dbReference type="GO" id="GO:0005783">
    <property type="term" value="C:endoplasmic reticulum"/>
    <property type="evidence" value="ECO:0007669"/>
    <property type="project" value="TreeGrafter"/>
</dbReference>
<dbReference type="InterPro" id="IPR036770">
    <property type="entry name" value="Ankyrin_rpt-contain_sf"/>
</dbReference>
<reference evidence="2" key="1">
    <citation type="journal article" date="2020" name="bioRxiv">
        <title>Comparative genomics of Chlamydomonas.</title>
        <authorList>
            <person name="Craig R.J."/>
            <person name="Hasan A.R."/>
            <person name="Ness R.W."/>
            <person name="Keightley P.D."/>
        </authorList>
    </citation>
    <scope>NUCLEOTIDE SEQUENCE</scope>
    <source>
        <strain evidence="2">CCAP 11/70</strain>
    </source>
</reference>
<dbReference type="Proteomes" id="UP000612055">
    <property type="component" value="Unassembled WGS sequence"/>
</dbReference>
<evidence type="ECO:0000313" key="3">
    <source>
        <dbReference type="Proteomes" id="UP000612055"/>
    </source>
</evidence>
<dbReference type="PANTHER" id="PTHR12393">
    <property type="entry name" value="SPHINGOMYELIN PHOSPHODIESTERASE RELATED"/>
    <property type="match status" value="1"/>
</dbReference>
<feature type="compositionally biased region" description="Low complexity" evidence="1">
    <location>
        <begin position="276"/>
        <end position="287"/>
    </location>
</feature>
<sequence length="640" mass="66999">MHKNIEGNPNLESVLGAPDAEVAAEHVLACDASRVWLPEIITRVAAYLSDNEVACGLRLADRTAAALLKGHTRVRLSQPCPPGAFAERWSRPGSCRDLTLKQRRRLLCLTAASGVVANLEVALAAAGCLPTPEVLDSAAGGGHVGLCQWLTERHGPALAVGSGTLVAAAAGGSREACEWCLAAGVWTEAAPQAAARCGHERLLDWLMGQRPRDTRFAQGPPATTPEKSTALLAAAVEGLGLPAVRRLWAQHLTGAIFRPYSQTLSAHPPQGPGPAGPAAAAGVTAGAQHGPAGAPAAVAVQVFEQPDTLTEQARRYVEGALLAAAAGSTTPDWRDKLEWLLSQHLRPLPHAFAGAVRLPPGECAARMGWLEARRFPVAERDAGFSVLLAREPALSGNTEAVQWLLTHGPRPGEDVAGFLAGRLASAGNLGALQALVAAGFRLRADQLLRPAAGSGEPALVTWLLDTYGGPGGELRPDVRHLLSACYAGRVEVMERLQGWGCPLSPLLWRSAAVSGCEAALEWLQQRGCPLPDEGHTLFQEAAPEGDTRTLEVLRRLGFGWGPDGGSALLLQSVLASAPVGVLRWMTAHGCRADLAGGSVIRSAARHGPQGSRGGLQAWLAEEEERQEREGGSQAAGELGE</sequence>
<dbReference type="AlphaFoldDB" id="A0A835YLQ2"/>
<evidence type="ECO:0008006" key="4">
    <source>
        <dbReference type="Google" id="ProtNLM"/>
    </source>
</evidence>
<evidence type="ECO:0000313" key="2">
    <source>
        <dbReference type="EMBL" id="KAG2499999.1"/>
    </source>
</evidence>
<dbReference type="Gene3D" id="1.25.40.20">
    <property type="entry name" value="Ankyrin repeat-containing domain"/>
    <property type="match status" value="1"/>
</dbReference>
<evidence type="ECO:0000256" key="1">
    <source>
        <dbReference type="SAM" id="MobiDB-lite"/>
    </source>
</evidence>
<gene>
    <name evidence="2" type="ORF">HYH03_002281</name>
</gene>
<dbReference type="GO" id="GO:0030149">
    <property type="term" value="P:sphingolipid catabolic process"/>
    <property type="evidence" value="ECO:0007669"/>
    <property type="project" value="TreeGrafter"/>
</dbReference>
<proteinExistence type="predicted"/>
<comment type="caution">
    <text evidence="2">The sequence shown here is derived from an EMBL/GenBank/DDBJ whole genome shotgun (WGS) entry which is preliminary data.</text>
</comment>
<dbReference type="PANTHER" id="PTHR12393:SF6">
    <property type="entry name" value="SPHINGOMYELIN PHOSPHODIESTERASE 2"/>
    <property type="match status" value="1"/>
</dbReference>
<protein>
    <recommendedName>
        <fullName evidence="4">Ankyrin repeat domain-containing protein</fullName>
    </recommendedName>
</protein>
<dbReference type="SUPFAM" id="SSF48403">
    <property type="entry name" value="Ankyrin repeat"/>
    <property type="match status" value="1"/>
</dbReference>
<keyword evidence="3" id="KW-1185">Reference proteome</keyword>
<feature type="region of interest" description="Disordered" evidence="1">
    <location>
        <begin position="263"/>
        <end position="287"/>
    </location>
</feature>
<dbReference type="GO" id="GO:0004620">
    <property type="term" value="F:phospholipase activity"/>
    <property type="evidence" value="ECO:0007669"/>
    <property type="project" value="TreeGrafter"/>
</dbReference>
<dbReference type="GO" id="GO:0016020">
    <property type="term" value="C:membrane"/>
    <property type="evidence" value="ECO:0007669"/>
    <property type="project" value="TreeGrafter"/>
</dbReference>
<name>A0A835YLQ2_9CHLO</name>
<dbReference type="GO" id="GO:0071944">
    <property type="term" value="C:cell periphery"/>
    <property type="evidence" value="ECO:0007669"/>
    <property type="project" value="TreeGrafter"/>
</dbReference>
<accession>A0A835YLQ2</accession>
<organism evidence="2 3">
    <name type="scientific">Edaphochlamys debaryana</name>
    <dbReference type="NCBI Taxonomy" id="47281"/>
    <lineage>
        <taxon>Eukaryota</taxon>
        <taxon>Viridiplantae</taxon>
        <taxon>Chlorophyta</taxon>
        <taxon>core chlorophytes</taxon>
        <taxon>Chlorophyceae</taxon>
        <taxon>CS clade</taxon>
        <taxon>Chlamydomonadales</taxon>
        <taxon>Chlamydomonadales incertae sedis</taxon>
        <taxon>Edaphochlamys</taxon>
    </lineage>
</organism>